<dbReference type="EMBL" id="JAKVIN010000004">
    <property type="protein sequence ID" value="MCJ8149755.1"/>
    <property type="molecule type" value="Genomic_DNA"/>
</dbReference>
<dbReference type="InterPro" id="IPR029033">
    <property type="entry name" value="His_PPase_superfam"/>
</dbReference>
<comment type="caution">
    <text evidence="1">The sequence shown here is derived from an EMBL/GenBank/DDBJ whole genome shotgun (WGS) entry which is preliminary data.</text>
</comment>
<dbReference type="PANTHER" id="PTHR47623">
    <property type="entry name" value="OS09G0287300 PROTEIN"/>
    <property type="match status" value="1"/>
</dbReference>
<gene>
    <name evidence="1" type="ORF">MKI86_11460</name>
</gene>
<organism evidence="1 2">
    <name type="scientific">Shinella sedimenti</name>
    <dbReference type="NCBI Taxonomy" id="2919913"/>
    <lineage>
        <taxon>Bacteria</taxon>
        <taxon>Pseudomonadati</taxon>
        <taxon>Pseudomonadota</taxon>
        <taxon>Alphaproteobacteria</taxon>
        <taxon>Hyphomicrobiales</taxon>
        <taxon>Rhizobiaceae</taxon>
        <taxon>Shinella</taxon>
    </lineage>
</organism>
<proteinExistence type="predicted"/>
<dbReference type="Pfam" id="PF00300">
    <property type="entry name" value="His_Phos_1"/>
    <property type="match status" value="1"/>
</dbReference>
<dbReference type="RefSeq" id="WP_241601022.1">
    <property type="nucleotide sequence ID" value="NZ_JAKVIN010000004.1"/>
</dbReference>
<name>A0ABT0CMF1_9HYPH</name>
<dbReference type="CDD" id="cd07067">
    <property type="entry name" value="HP_PGM_like"/>
    <property type="match status" value="1"/>
</dbReference>
<evidence type="ECO:0000313" key="2">
    <source>
        <dbReference type="Proteomes" id="UP001201844"/>
    </source>
</evidence>
<reference evidence="1 2" key="1">
    <citation type="submission" date="2022-02" db="EMBL/GenBank/DDBJ databases">
        <title>Shinella B3.7 sp. nov., isolated from Sediment (Zhairuo Island).</title>
        <authorList>
            <person name="Chen G."/>
        </authorList>
    </citation>
    <scope>NUCLEOTIDE SEQUENCE [LARGE SCALE GENOMIC DNA]</scope>
    <source>
        <strain evidence="1 2">B3.7</strain>
    </source>
</reference>
<dbReference type="SUPFAM" id="SSF53254">
    <property type="entry name" value="Phosphoglycerate mutase-like"/>
    <property type="match status" value="1"/>
</dbReference>
<evidence type="ECO:0000313" key="1">
    <source>
        <dbReference type="EMBL" id="MCJ8149755.1"/>
    </source>
</evidence>
<protein>
    <submittedName>
        <fullName evidence="1">Histidine phosphatase family protein</fullName>
    </submittedName>
</protein>
<dbReference type="Proteomes" id="UP001201844">
    <property type="component" value="Unassembled WGS sequence"/>
</dbReference>
<dbReference type="InterPro" id="IPR013078">
    <property type="entry name" value="His_Pase_superF_clade-1"/>
</dbReference>
<sequence length="170" mass="18561">MKRLLLLRHAKSDWPDGVEDHDRPLSERGRRDAPRMAAYIAAAGLRPDFALVSSARRTQETWALVAPALGGGCPSRTVPWIYEAEPEAILKAIQDAPEESETLLVIGHNPGFENVAALLAPHGDHEALARMKTKYPTAGLAVIAIDRQRWTDVAPGSGRLETFVTPKTLP</sequence>
<keyword evidence="2" id="KW-1185">Reference proteome</keyword>
<dbReference type="PANTHER" id="PTHR47623:SF1">
    <property type="entry name" value="OS09G0287300 PROTEIN"/>
    <property type="match status" value="1"/>
</dbReference>
<accession>A0ABT0CMF1</accession>
<dbReference type="SMART" id="SM00855">
    <property type="entry name" value="PGAM"/>
    <property type="match status" value="1"/>
</dbReference>
<dbReference type="Gene3D" id="3.40.50.1240">
    <property type="entry name" value="Phosphoglycerate mutase-like"/>
    <property type="match status" value="1"/>
</dbReference>